<feature type="region of interest" description="Disordered" evidence="1">
    <location>
        <begin position="618"/>
        <end position="660"/>
    </location>
</feature>
<sequence length="720" mass="81091">MTQVRSTLYEFLSNMAPEYSKVTLVTFSDEQDQSKPFDLDLKNSTKLYRALEDNVRTARKINNVCLSCGLRKALNVSMKAIQDSSSSMPIIIVIAWKSAMDDENLSGVLENIKNHPKGTTLHLILVEDTTADDISTDIIQAVRSLGGLIYSLPEELVFRASKLLEILSAIVKDPLQIEDRIVVVHKKNYRNISKSFVDSFIIPPGDFSKMLYIMFCSLKDNSILRSINSKCTSLSDASNSDSTFKCGDIWVFDDKKESKSKWEYPFAYLESSNPLHCSSIALLLTSPSVSSTNSFTLKGWLSEYVVKIPQNAVIIYVEITGSPKGKFCVMAQISGPGLESPVSLQLRDNGNGDPDTKAGDGIYSRYFTKFSGKGIYTVSVSAEMSDCDVNSFFAENLKQENKLVQNKTIGFFYVSDTIPELDMLPPNRVADLSVEWINHENRTAELKWTAPGGDYDSGKAKEYEVYYTKDWKDLQGSMLSKIQPNLLNFSEMKSPKSSGQLERVTFHFPVQKQRSIFYVALTAVDISGNKGQLSNMVQIAIGVEKSLMKNITNFNITGDGTETSTEGIHKIILKDEDFSRCYIILGGAIGILLLIIIINIIICLACLRKYKKRWEELQNNSQQSASPLKSNSNLREKNPEDTSTHPHSYTNPIMEEYSNIPSDSKRIRETASFHEPATYALVEKKDRRKERRDDYPLRRVDNINIRPDYPRHRESDLGLV</sequence>
<dbReference type="InterPro" id="IPR036465">
    <property type="entry name" value="vWFA_dom_sf"/>
</dbReference>
<comment type="caution">
    <text evidence="3">The sequence shown here is derived from an EMBL/GenBank/DDBJ whole genome shotgun (WGS) entry which is preliminary data.</text>
</comment>
<evidence type="ECO:0000313" key="4">
    <source>
        <dbReference type="Proteomes" id="UP001497382"/>
    </source>
</evidence>
<feature type="compositionally biased region" description="Polar residues" evidence="1">
    <location>
        <begin position="618"/>
        <end position="633"/>
    </location>
</feature>
<evidence type="ECO:0000313" key="3">
    <source>
        <dbReference type="EMBL" id="CAL1272270.1"/>
    </source>
</evidence>
<dbReference type="Gene3D" id="3.40.50.410">
    <property type="entry name" value="von Willebrand factor, type A domain"/>
    <property type="match status" value="1"/>
</dbReference>
<protein>
    <submittedName>
        <fullName evidence="3">Uncharacterized protein</fullName>
    </submittedName>
</protein>
<name>A0AAV1ZME5_9ARAC</name>
<organism evidence="3 4">
    <name type="scientific">Larinioides sclopetarius</name>
    <dbReference type="NCBI Taxonomy" id="280406"/>
    <lineage>
        <taxon>Eukaryota</taxon>
        <taxon>Metazoa</taxon>
        <taxon>Ecdysozoa</taxon>
        <taxon>Arthropoda</taxon>
        <taxon>Chelicerata</taxon>
        <taxon>Arachnida</taxon>
        <taxon>Araneae</taxon>
        <taxon>Araneomorphae</taxon>
        <taxon>Entelegynae</taxon>
        <taxon>Araneoidea</taxon>
        <taxon>Araneidae</taxon>
        <taxon>Larinioides</taxon>
    </lineage>
</organism>
<feature type="compositionally biased region" description="Basic and acidic residues" evidence="1">
    <location>
        <begin position="634"/>
        <end position="644"/>
    </location>
</feature>
<keyword evidence="4" id="KW-1185">Reference proteome</keyword>
<keyword evidence="2" id="KW-0472">Membrane</keyword>
<evidence type="ECO:0000256" key="1">
    <source>
        <dbReference type="SAM" id="MobiDB-lite"/>
    </source>
</evidence>
<dbReference type="Proteomes" id="UP001497382">
    <property type="component" value="Unassembled WGS sequence"/>
</dbReference>
<dbReference type="SUPFAM" id="SSF53300">
    <property type="entry name" value="vWA-like"/>
    <property type="match status" value="1"/>
</dbReference>
<keyword evidence="2" id="KW-0812">Transmembrane</keyword>
<gene>
    <name evidence="3" type="ORF">LARSCL_LOCUS6284</name>
</gene>
<evidence type="ECO:0000256" key="2">
    <source>
        <dbReference type="SAM" id="Phobius"/>
    </source>
</evidence>
<keyword evidence="2" id="KW-1133">Transmembrane helix</keyword>
<dbReference type="GO" id="GO:0032991">
    <property type="term" value="C:protein-containing complex"/>
    <property type="evidence" value="ECO:0007669"/>
    <property type="project" value="UniProtKB-ARBA"/>
</dbReference>
<feature type="transmembrane region" description="Helical" evidence="2">
    <location>
        <begin position="582"/>
        <end position="607"/>
    </location>
</feature>
<reference evidence="3 4" key="1">
    <citation type="submission" date="2024-04" db="EMBL/GenBank/DDBJ databases">
        <authorList>
            <person name="Rising A."/>
            <person name="Reimegard J."/>
            <person name="Sonavane S."/>
            <person name="Akerstrom W."/>
            <person name="Nylinder S."/>
            <person name="Hedman E."/>
            <person name="Kallberg Y."/>
        </authorList>
    </citation>
    <scope>NUCLEOTIDE SEQUENCE [LARGE SCALE GENOMIC DNA]</scope>
</reference>
<accession>A0AAV1ZME5</accession>
<proteinExistence type="predicted"/>
<dbReference type="EMBL" id="CAXIEN010000059">
    <property type="protein sequence ID" value="CAL1272270.1"/>
    <property type="molecule type" value="Genomic_DNA"/>
</dbReference>
<dbReference type="NCBIfam" id="NF041940">
    <property type="entry name" value="choice_anch_X"/>
    <property type="match status" value="1"/>
</dbReference>
<dbReference type="AlphaFoldDB" id="A0AAV1ZME5"/>